<proteinExistence type="predicted"/>
<dbReference type="EMBL" id="JH597773">
    <property type="protein sequence ID" value="EHQ08358.1"/>
    <property type="molecule type" value="Genomic_DNA"/>
</dbReference>
<keyword evidence="1" id="KW-0732">Signal</keyword>
<evidence type="ECO:0000313" key="2">
    <source>
        <dbReference type="EMBL" id="EHQ08358.1"/>
    </source>
</evidence>
<evidence type="ECO:0000313" key="3">
    <source>
        <dbReference type="Proteomes" id="UP000005737"/>
    </source>
</evidence>
<dbReference type="HOGENOM" id="CLU_1249366_0_0_12"/>
<dbReference type="Proteomes" id="UP000005737">
    <property type="component" value="Unassembled WGS sequence"/>
</dbReference>
<feature type="signal peptide" evidence="1">
    <location>
        <begin position="1"/>
        <end position="21"/>
    </location>
</feature>
<sequence>MMSRSLAFLILFLTSVFFIQCSDKPAEPAVPVLEYERGLYKSGAPLTIEDYFRLLPYKAIASADSVKEREAILSSQKVQRKATGPCANELEQVDTTIAYLRYTCRGDKKTDLVEIAAWKRGSAPDLIGVNESIIGTGMSSTVKFYEFRDGNWTEITASVFPALSAADFGGEGTTSIPLYVQFSQFDRNIVVKPTMPLPAGSEKIMGARRTLKWSDGRFVKE</sequence>
<accession>H2CLA7</accession>
<dbReference type="AlphaFoldDB" id="H2CLA7"/>
<feature type="chain" id="PRO_5003561005" description="Lipoprotein" evidence="1">
    <location>
        <begin position="22"/>
        <end position="221"/>
    </location>
</feature>
<reference evidence="2 3" key="1">
    <citation type="submission" date="2011-10" db="EMBL/GenBank/DDBJ databases">
        <title>The Improved High-Quality Draft genome of Leptonema illini DSM 21528.</title>
        <authorList>
            <consortium name="US DOE Joint Genome Institute (JGI-PGF)"/>
            <person name="Lucas S."/>
            <person name="Copeland A."/>
            <person name="Lapidus A."/>
            <person name="Glavina del Rio T."/>
            <person name="Dalin E."/>
            <person name="Tice H."/>
            <person name="Bruce D."/>
            <person name="Goodwin L."/>
            <person name="Pitluck S."/>
            <person name="Peters L."/>
            <person name="Mikhailova N."/>
            <person name="Held B."/>
            <person name="Kyrpides N."/>
            <person name="Mavromatis K."/>
            <person name="Ivanova N."/>
            <person name="Markowitz V."/>
            <person name="Cheng J.-F."/>
            <person name="Hugenholtz P."/>
            <person name="Woyke T."/>
            <person name="Wu D."/>
            <person name="Gronow S."/>
            <person name="Wellnitz S."/>
            <person name="Brambilla E.-M."/>
            <person name="Klenk H.-P."/>
            <person name="Eisen J.A."/>
        </authorList>
    </citation>
    <scope>NUCLEOTIDE SEQUENCE [LARGE SCALE GENOMIC DNA]</scope>
    <source>
        <strain evidence="2 3">DSM 21528</strain>
    </source>
</reference>
<gene>
    <name evidence="2" type="ORF">Lepil_3703</name>
</gene>
<keyword evidence="3" id="KW-1185">Reference proteome</keyword>
<evidence type="ECO:0000256" key="1">
    <source>
        <dbReference type="SAM" id="SignalP"/>
    </source>
</evidence>
<organism evidence="2 3">
    <name type="scientific">Leptonema illini DSM 21528</name>
    <dbReference type="NCBI Taxonomy" id="929563"/>
    <lineage>
        <taxon>Bacteria</taxon>
        <taxon>Pseudomonadati</taxon>
        <taxon>Spirochaetota</taxon>
        <taxon>Spirochaetia</taxon>
        <taxon>Leptospirales</taxon>
        <taxon>Leptospiraceae</taxon>
        <taxon>Leptonema</taxon>
    </lineage>
</organism>
<evidence type="ECO:0008006" key="4">
    <source>
        <dbReference type="Google" id="ProtNLM"/>
    </source>
</evidence>
<protein>
    <recommendedName>
        <fullName evidence="4">Lipoprotein</fullName>
    </recommendedName>
</protein>
<dbReference type="STRING" id="183.GCA_002009735_02662"/>
<name>H2CLA7_9LEPT</name>